<organism evidence="1 2">
    <name type="scientific">Trifolium medium</name>
    <dbReference type="NCBI Taxonomy" id="97028"/>
    <lineage>
        <taxon>Eukaryota</taxon>
        <taxon>Viridiplantae</taxon>
        <taxon>Streptophyta</taxon>
        <taxon>Embryophyta</taxon>
        <taxon>Tracheophyta</taxon>
        <taxon>Spermatophyta</taxon>
        <taxon>Magnoliopsida</taxon>
        <taxon>eudicotyledons</taxon>
        <taxon>Gunneridae</taxon>
        <taxon>Pentapetalae</taxon>
        <taxon>rosids</taxon>
        <taxon>fabids</taxon>
        <taxon>Fabales</taxon>
        <taxon>Fabaceae</taxon>
        <taxon>Papilionoideae</taxon>
        <taxon>50 kb inversion clade</taxon>
        <taxon>NPAAA clade</taxon>
        <taxon>Hologalegina</taxon>
        <taxon>IRL clade</taxon>
        <taxon>Trifolieae</taxon>
        <taxon>Trifolium</taxon>
    </lineage>
</organism>
<feature type="non-terminal residue" evidence="1">
    <location>
        <position position="1"/>
    </location>
</feature>
<dbReference type="EMBL" id="LXQA010021158">
    <property type="protein sequence ID" value="MCH91783.1"/>
    <property type="molecule type" value="Genomic_DNA"/>
</dbReference>
<evidence type="ECO:0008006" key="3">
    <source>
        <dbReference type="Google" id="ProtNLM"/>
    </source>
</evidence>
<reference evidence="1 2" key="1">
    <citation type="journal article" date="2018" name="Front. Plant Sci.">
        <title>Red Clover (Trifolium pratense) and Zigzag Clover (T. medium) - A Picture of Genomic Similarities and Differences.</title>
        <authorList>
            <person name="Dluhosova J."/>
            <person name="Istvanek J."/>
            <person name="Nedelnik J."/>
            <person name="Repkova J."/>
        </authorList>
    </citation>
    <scope>NUCLEOTIDE SEQUENCE [LARGE SCALE GENOMIC DNA]</scope>
    <source>
        <strain evidence="2">cv. 10/8</strain>
        <tissue evidence="1">Leaf</tissue>
    </source>
</reference>
<dbReference type="Proteomes" id="UP000265520">
    <property type="component" value="Unassembled WGS sequence"/>
</dbReference>
<name>A0A392MWU6_9FABA</name>
<protein>
    <recommendedName>
        <fullName evidence="3">TF-B3 domain-containing protein</fullName>
    </recommendedName>
</protein>
<gene>
    <name evidence="1" type="ORF">A2U01_0012713</name>
</gene>
<accession>A0A392MWU6</accession>
<evidence type="ECO:0000313" key="2">
    <source>
        <dbReference type="Proteomes" id="UP000265520"/>
    </source>
</evidence>
<evidence type="ECO:0000313" key="1">
    <source>
        <dbReference type="EMBL" id="MCH91783.1"/>
    </source>
</evidence>
<dbReference type="AlphaFoldDB" id="A0A392MWU6"/>
<keyword evidence="2" id="KW-1185">Reference proteome</keyword>
<proteinExistence type="predicted"/>
<sequence>IFGEVDPSFVREYDSDLLENWSFIDYKDKLHVVSYNKSSIRPLLTYGWREMKEIPKYHSRFIRFGYTLEFYVDVTLDNIAKPFLSVFGSFEDFLRSCNFEFIIVWCDNGTMDSFDVALTDTPFKTTSIGIGWDNFCVRGEFVAGDFLCFKFTLFNPTNVACVYKLN</sequence>
<comment type="caution">
    <text evidence="1">The sequence shown here is derived from an EMBL/GenBank/DDBJ whole genome shotgun (WGS) entry which is preliminary data.</text>
</comment>